<accession>A0AC61U2B9</accession>
<protein>
    <submittedName>
        <fullName evidence="1">Uncharacterized protein</fullName>
    </submittedName>
</protein>
<organism evidence="1 2">
    <name type="scientific">Janibacter limosus</name>
    <dbReference type="NCBI Taxonomy" id="53458"/>
    <lineage>
        <taxon>Bacteria</taxon>
        <taxon>Bacillati</taxon>
        <taxon>Actinomycetota</taxon>
        <taxon>Actinomycetes</taxon>
        <taxon>Micrococcales</taxon>
        <taxon>Intrasporangiaceae</taxon>
        <taxon>Janibacter</taxon>
    </lineage>
</organism>
<dbReference type="Proteomes" id="UP001059663">
    <property type="component" value="Chromosome"/>
</dbReference>
<reference evidence="1" key="1">
    <citation type="submission" date="2021-11" db="EMBL/GenBank/DDBJ databases">
        <title>Study of the species diversity of bacterial strains isolated from a unique natural object - Shulgan-Tash cave (Bashkiria).</title>
        <authorList>
            <person name="Sazanova A.L."/>
            <person name="Chirak E.R."/>
            <person name="Safronova V.I."/>
        </authorList>
    </citation>
    <scope>NUCLEOTIDE SEQUENCE</scope>
    <source>
        <strain evidence="1">P1</strain>
    </source>
</reference>
<evidence type="ECO:0000313" key="2">
    <source>
        <dbReference type="Proteomes" id="UP001059663"/>
    </source>
</evidence>
<sequence length="159" mass="16807">MAWSHDTEVGCATGLATLYPHGLPEQRHVLITPTEETTRALDLDTGTIAGTRKQAPRGRVIVRRDEAVHRTGDTVTVTSLRSGKELARTSCPGARLDGIGESGGRLAAEGTPLVRCGDGVRLLGDDGFVTVDSPPVGESRGGPRRSLGGLRPLPHLTQR</sequence>
<gene>
    <name evidence="1" type="ORF">LP422_16500</name>
</gene>
<dbReference type="EMBL" id="CP087977">
    <property type="protein sequence ID" value="UUZ44156.1"/>
    <property type="molecule type" value="Genomic_DNA"/>
</dbReference>
<proteinExistence type="predicted"/>
<name>A0AC61U2B9_9MICO</name>
<evidence type="ECO:0000313" key="1">
    <source>
        <dbReference type="EMBL" id="UUZ44156.1"/>
    </source>
</evidence>